<evidence type="ECO:0000313" key="2">
    <source>
        <dbReference type="EMBL" id="PUU81097.1"/>
    </source>
</evidence>
<dbReference type="AlphaFoldDB" id="A0A2T7A021"/>
<feature type="compositionally biased region" description="Basic and acidic residues" evidence="1">
    <location>
        <begin position="64"/>
        <end position="74"/>
    </location>
</feature>
<keyword evidence="3" id="KW-1185">Reference proteome</keyword>
<feature type="region of interest" description="Disordered" evidence="1">
    <location>
        <begin position="28"/>
        <end position="74"/>
    </location>
</feature>
<sequence>MTWPLPDAEVYVKWEDDEDTQNVDFMDLYESDKEDGNGSEDSDKIYGEEMIYKEEEEEEEETDNYSHDENDHNY</sequence>
<feature type="compositionally biased region" description="Acidic residues" evidence="1">
    <location>
        <begin position="54"/>
        <end position="63"/>
    </location>
</feature>
<protein>
    <submittedName>
        <fullName evidence="2">Uncharacterized protein</fullName>
    </submittedName>
</protein>
<dbReference type="EMBL" id="NESQ01000051">
    <property type="protein sequence ID" value="PUU81097.1"/>
    <property type="molecule type" value="Genomic_DNA"/>
</dbReference>
<evidence type="ECO:0000256" key="1">
    <source>
        <dbReference type="SAM" id="MobiDB-lite"/>
    </source>
</evidence>
<reference evidence="2 3" key="1">
    <citation type="submission" date="2017-04" db="EMBL/GenBank/DDBJ databases">
        <title>Draft genome sequence of Tuber borchii Vittad., a whitish edible truffle.</title>
        <authorList>
            <consortium name="DOE Joint Genome Institute"/>
            <person name="Murat C."/>
            <person name="Kuo A."/>
            <person name="Barry K.W."/>
            <person name="Clum A."/>
            <person name="Dockter R.B."/>
            <person name="Fauchery L."/>
            <person name="Iotti M."/>
            <person name="Kohler A."/>
            <person name="Labutti K."/>
            <person name="Lindquist E.A."/>
            <person name="Lipzen A."/>
            <person name="Ohm R.A."/>
            <person name="Wang M."/>
            <person name="Grigoriev I.V."/>
            <person name="Zambonelli A."/>
            <person name="Martin F.M."/>
        </authorList>
    </citation>
    <scope>NUCLEOTIDE SEQUENCE [LARGE SCALE GENOMIC DNA]</scope>
    <source>
        <strain evidence="2 3">Tbo3840</strain>
    </source>
</reference>
<comment type="caution">
    <text evidence="2">The sequence shown here is derived from an EMBL/GenBank/DDBJ whole genome shotgun (WGS) entry which is preliminary data.</text>
</comment>
<gene>
    <name evidence="2" type="ORF">B9Z19DRAFT_1122624</name>
</gene>
<evidence type="ECO:0000313" key="3">
    <source>
        <dbReference type="Proteomes" id="UP000244722"/>
    </source>
</evidence>
<dbReference type="Proteomes" id="UP000244722">
    <property type="component" value="Unassembled WGS sequence"/>
</dbReference>
<organism evidence="2 3">
    <name type="scientific">Tuber borchii</name>
    <name type="common">White truffle</name>
    <dbReference type="NCBI Taxonomy" id="42251"/>
    <lineage>
        <taxon>Eukaryota</taxon>
        <taxon>Fungi</taxon>
        <taxon>Dikarya</taxon>
        <taxon>Ascomycota</taxon>
        <taxon>Pezizomycotina</taxon>
        <taxon>Pezizomycetes</taxon>
        <taxon>Pezizales</taxon>
        <taxon>Tuberaceae</taxon>
        <taxon>Tuber</taxon>
    </lineage>
</organism>
<name>A0A2T7A021_TUBBO</name>
<proteinExistence type="predicted"/>
<accession>A0A2T7A021</accession>
<feature type="compositionally biased region" description="Basic and acidic residues" evidence="1">
    <location>
        <begin position="30"/>
        <end position="53"/>
    </location>
</feature>